<feature type="compositionally biased region" description="Basic and acidic residues" evidence="4">
    <location>
        <begin position="405"/>
        <end position="417"/>
    </location>
</feature>
<dbReference type="PROSITE" id="PS01159">
    <property type="entry name" value="WW_DOMAIN_1"/>
    <property type="match status" value="1"/>
</dbReference>
<dbReference type="InterPro" id="IPR001452">
    <property type="entry name" value="SH3_domain"/>
</dbReference>
<feature type="domain" description="Rho-GAP" evidence="8">
    <location>
        <begin position="722"/>
        <end position="917"/>
    </location>
</feature>
<dbReference type="STRING" id="7574.A0A1S3HDL8"/>
<dbReference type="OrthoDB" id="79452at2759"/>
<dbReference type="PANTHER" id="PTHR23176">
    <property type="entry name" value="RHO/RAC/CDC GTPASE-ACTIVATING PROTEIN"/>
    <property type="match status" value="1"/>
</dbReference>
<keyword evidence="9" id="KW-1185">Reference proteome</keyword>
<feature type="compositionally biased region" description="Polar residues" evidence="4">
    <location>
        <begin position="333"/>
        <end position="342"/>
    </location>
</feature>
<feature type="region of interest" description="Disordered" evidence="4">
    <location>
        <begin position="405"/>
        <end position="450"/>
    </location>
</feature>
<dbReference type="SMART" id="SM00324">
    <property type="entry name" value="RhoGAP"/>
    <property type="match status" value="1"/>
</dbReference>
<dbReference type="Gene3D" id="6.10.140.2130">
    <property type="match status" value="1"/>
</dbReference>
<evidence type="ECO:0000313" key="10">
    <source>
        <dbReference type="RefSeq" id="XP_013384115.1"/>
    </source>
</evidence>
<feature type="region of interest" description="Disordered" evidence="4">
    <location>
        <begin position="475"/>
        <end position="499"/>
    </location>
</feature>
<evidence type="ECO:0000313" key="9">
    <source>
        <dbReference type="Proteomes" id="UP000085678"/>
    </source>
</evidence>
<feature type="domain" description="WW" evidence="7">
    <location>
        <begin position="363"/>
        <end position="396"/>
    </location>
</feature>
<evidence type="ECO:0000256" key="3">
    <source>
        <dbReference type="PROSITE-ProRule" id="PRU00192"/>
    </source>
</evidence>
<dbReference type="AlphaFoldDB" id="A0A1S3HDL8"/>
<feature type="domain" description="PH" evidence="6">
    <location>
        <begin position="495"/>
        <end position="606"/>
    </location>
</feature>
<evidence type="ECO:0000259" key="6">
    <source>
        <dbReference type="PROSITE" id="PS50003"/>
    </source>
</evidence>
<dbReference type="InterPro" id="IPR000198">
    <property type="entry name" value="RhoGAP_dom"/>
</dbReference>
<dbReference type="Pfam" id="PF00018">
    <property type="entry name" value="SH3_1"/>
    <property type="match status" value="1"/>
</dbReference>
<feature type="region of interest" description="Disordered" evidence="4">
    <location>
        <begin position="633"/>
        <end position="660"/>
    </location>
</feature>
<dbReference type="FunFam" id="1.10.555.10:FF:000003">
    <property type="entry name" value="Putative rho GTPase-activating protein 12"/>
    <property type="match status" value="1"/>
</dbReference>
<dbReference type="PROSITE" id="PS50002">
    <property type="entry name" value="SH3"/>
    <property type="match status" value="1"/>
</dbReference>
<dbReference type="Gene3D" id="1.10.555.10">
    <property type="entry name" value="Rho GTPase activation protein"/>
    <property type="match status" value="1"/>
</dbReference>
<dbReference type="Pfam" id="PF00620">
    <property type="entry name" value="RhoGAP"/>
    <property type="match status" value="1"/>
</dbReference>
<dbReference type="InterPro" id="IPR008936">
    <property type="entry name" value="Rho_GTPase_activation_prot"/>
</dbReference>
<dbReference type="InterPro" id="IPR001849">
    <property type="entry name" value="PH_domain"/>
</dbReference>
<dbReference type="Gene3D" id="2.30.29.30">
    <property type="entry name" value="Pleckstrin-homology domain (PH domain)/Phosphotyrosine-binding domain (PTB)"/>
    <property type="match status" value="1"/>
</dbReference>
<feature type="domain" description="SH3" evidence="5">
    <location>
        <begin position="6"/>
        <end position="73"/>
    </location>
</feature>
<keyword evidence="2" id="KW-0343">GTPase activation</keyword>
<dbReference type="SMART" id="SM00326">
    <property type="entry name" value="SH3"/>
    <property type="match status" value="1"/>
</dbReference>
<dbReference type="InterPro" id="IPR050729">
    <property type="entry name" value="Rho-GAP"/>
</dbReference>
<dbReference type="PANTHER" id="PTHR23176:SF129">
    <property type="entry name" value="RHO GTPASE ACTIVATING PROTEIN AT 16F, ISOFORM E-RELATED"/>
    <property type="match status" value="1"/>
</dbReference>
<dbReference type="SMART" id="SM00456">
    <property type="entry name" value="WW"/>
    <property type="match status" value="2"/>
</dbReference>
<reference evidence="10" key="1">
    <citation type="submission" date="2025-08" db="UniProtKB">
        <authorList>
            <consortium name="RefSeq"/>
        </authorList>
    </citation>
    <scope>IDENTIFICATION</scope>
    <source>
        <tissue evidence="10">Gonads</tissue>
    </source>
</reference>
<feature type="domain" description="WW" evidence="7">
    <location>
        <begin position="250"/>
        <end position="284"/>
    </location>
</feature>
<protein>
    <submittedName>
        <fullName evidence="10">Rho GTPase-activating protein 27 isoform X1</fullName>
    </submittedName>
</protein>
<dbReference type="SUPFAM" id="SSF50044">
    <property type="entry name" value="SH3-domain"/>
    <property type="match status" value="1"/>
</dbReference>
<dbReference type="PROSITE" id="PS50238">
    <property type="entry name" value="RHOGAP"/>
    <property type="match status" value="1"/>
</dbReference>
<organism evidence="9 10">
    <name type="scientific">Lingula anatina</name>
    <name type="common">Brachiopod</name>
    <name type="synonym">Lingula unguis</name>
    <dbReference type="NCBI Taxonomy" id="7574"/>
    <lineage>
        <taxon>Eukaryota</taxon>
        <taxon>Metazoa</taxon>
        <taxon>Spiralia</taxon>
        <taxon>Lophotrochozoa</taxon>
        <taxon>Brachiopoda</taxon>
        <taxon>Linguliformea</taxon>
        <taxon>Lingulata</taxon>
        <taxon>Lingulida</taxon>
        <taxon>Linguloidea</taxon>
        <taxon>Lingulidae</taxon>
        <taxon>Lingula</taxon>
    </lineage>
</organism>
<dbReference type="GO" id="GO:0005737">
    <property type="term" value="C:cytoplasm"/>
    <property type="evidence" value="ECO:0007669"/>
    <property type="project" value="TreeGrafter"/>
</dbReference>
<feature type="compositionally biased region" description="Low complexity" evidence="4">
    <location>
        <begin position="201"/>
        <end position="213"/>
    </location>
</feature>
<gene>
    <name evidence="10" type="primary">LOC106154344</name>
</gene>
<dbReference type="InterPro" id="IPR011993">
    <property type="entry name" value="PH-like_dom_sf"/>
</dbReference>
<feature type="region of interest" description="Disordered" evidence="4">
    <location>
        <begin position="109"/>
        <end position="185"/>
    </location>
</feature>
<accession>A0A1S3HDL8</accession>
<dbReference type="GO" id="GO:0007165">
    <property type="term" value="P:signal transduction"/>
    <property type="evidence" value="ECO:0007669"/>
    <property type="project" value="InterPro"/>
</dbReference>
<evidence type="ECO:0000259" key="8">
    <source>
        <dbReference type="PROSITE" id="PS50238"/>
    </source>
</evidence>
<dbReference type="Gene3D" id="2.30.30.40">
    <property type="entry name" value="SH3 Domains"/>
    <property type="match status" value="1"/>
</dbReference>
<feature type="region of interest" description="Disordered" evidence="4">
    <location>
        <begin position="197"/>
        <end position="225"/>
    </location>
</feature>
<name>A0A1S3HDL8_LINAN</name>
<dbReference type="PROSITE" id="PS50003">
    <property type="entry name" value="PH_DOMAIN"/>
    <property type="match status" value="1"/>
</dbReference>
<keyword evidence="1 3" id="KW-0728">SH3 domain</keyword>
<dbReference type="SUPFAM" id="SSF51045">
    <property type="entry name" value="WW domain"/>
    <property type="match status" value="2"/>
</dbReference>
<dbReference type="CDD" id="cd00201">
    <property type="entry name" value="WW"/>
    <property type="match status" value="1"/>
</dbReference>
<dbReference type="Pfam" id="PF00169">
    <property type="entry name" value="PH"/>
    <property type="match status" value="1"/>
</dbReference>
<dbReference type="Proteomes" id="UP000085678">
    <property type="component" value="Unplaced"/>
</dbReference>
<dbReference type="SMART" id="SM00233">
    <property type="entry name" value="PH"/>
    <property type="match status" value="1"/>
</dbReference>
<dbReference type="GeneID" id="106154344"/>
<dbReference type="Pfam" id="PF00397">
    <property type="entry name" value="WW"/>
    <property type="match status" value="1"/>
</dbReference>
<sequence length="918" mass="104472">MATGRGSHTYVLVLYDYDYVADDGSPVSIKKDEEYVLLKKANKDWWHVANLHAKANGEKPFYVPAAYVEEIYKNVISVGPGEIRETNEDVQMDATVTVNEDQVTTIKVGYDQEPEPDYPGDPPDLHPKTPKPNEDLDNNNMKDFSFQEDSDSVRVKQSPQIVRQKSAPPEVPQKPQRRYEDPTYANLEEVRVAAGMDRPLSQVSQSSDLSQDSPDSDRDYANYRPGSLSPFSTFAISPPSPSLVPNNPKKNLDYGWEEHLDETTGRTYYYNVHTRQTSWNPPRVRARIRSHSDAVFTARQRLQLNTSRDSAFSSDFSPASPVSPHSPSISPLRPSTLSSKSASLPRGWKQEVNDGGEVTFVNDGLGEKWLCSQDDQGRTYYYKEDGSESAWELPEMPKLDYERQFSNDSQPDEREFSADLDPTDQHGGSGGARRPSAPVGPGEVSQSPRQRVLMRTSTLPNHSHRPSFLHLVSSRLEESDYSHRKKGPAPQPPKPPEKRGYLKVTKIMDGNKKLKKNWSQIFIVLTGPKLFFYKDTKSAVGQQGKPDQEFEVGKMDVEWAGKEVSSKKNTIQLSCTVDLELQQYLLQQDDQGVMQEWHSDISKAIKRFRPRPAESLQHSTSFKKSATLPATLQSNESYDSVQMRPISARGRFQSSSKSRKSELVRMASSKYIVTPDQETVDQMNFSDKKSKIRDRLLKFLKKRPTMESLQEQGILQESVFGSHLDRLCERERTTVPIFVKRCIQAIENKGLSIDGIYRVSGNLAQVQKLRCAVDQGIMSLLDQEGEYNFFESEWDIHVLTGSLKLFFRELQEPVFPFAVFDRLIAAIKGDPSKRIPMLRDIVKTLPRPNYDTLKVLFEHLNRVIGRSNENRMQVQNIAIVFGPTLMWPEKESHNMAISMMFQSNIVEVMLTEYQNIFR</sequence>
<proteinExistence type="predicted"/>
<dbReference type="InterPro" id="IPR036028">
    <property type="entry name" value="SH3-like_dom_sf"/>
</dbReference>
<dbReference type="InParanoid" id="A0A1S3HDL8"/>
<evidence type="ECO:0000259" key="7">
    <source>
        <dbReference type="PROSITE" id="PS50020"/>
    </source>
</evidence>
<evidence type="ECO:0000259" key="5">
    <source>
        <dbReference type="PROSITE" id="PS50002"/>
    </source>
</evidence>
<evidence type="ECO:0000256" key="4">
    <source>
        <dbReference type="SAM" id="MobiDB-lite"/>
    </source>
</evidence>
<dbReference type="SUPFAM" id="SSF48350">
    <property type="entry name" value="GTPase activation domain, GAP"/>
    <property type="match status" value="1"/>
</dbReference>
<dbReference type="KEGG" id="lak:106154344"/>
<feature type="region of interest" description="Disordered" evidence="4">
    <location>
        <begin position="307"/>
        <end position="350"/>
    </location>
</feature>
<evidence type="ECO:0000256" key="2">
    <source>
        <dbReference type="ARBA" id="ARBA00022468"/>
    </source>
</evidence>
<dbReference type="SUPFAM" id="SSF50729">
    <property type="entry name" value="PH domain-like"/>
    <property type="match status" value="1"/>
</dbReference>
<feature type="compositionally biased region" description="Basic and acidic residues" evidence="4">
    <location>
        <begin position="123"/>
        <end position="134"/>
    </location>
</feature>
<evidence type="ECO:0000256" key="1">
    <source>
        <dbReference type="ARBA" id="ARBA00022443"/>
    </source>
</evidence>
<dbReference type="InterPro" id="IPR001202">
    <property type="entry name" value="WW_dom"/>
</dbReference>
<dbReference type="GO" id="GO:0005096">
    <property type="term" value="F:GTPase activator activity"/>
    <property type="evidence" value="ECO:0007669"/>
    <property type="project" value="UniProtKB-KW"/>
</dbReference>
<feature type="compositionally biased region" description="Low complexity" evidence="4">
    <location>
        <begin position="307"/>
        <end position="331"/>
    </location>
</feature>
<dbReference type="RefSeq" id="XP_013384115.1">
    <property type="nucleotide sequence ID" value="XM_013528661.1"/>
</dbReference>
<dbReference type="PROSITE" id="PS50020">
    <property type="entry name" value="WW_DOMAIN_2"/>
    <property type="match status" value="2"/>
</dbReference>
<dbReference type="Gene3D" id="2.20.70.10">
    <property type="match status" value="1"/>
</dbReference>
<dbReference type="InterPro" id="IPR036020">
    <property type="entry name" value="WW_dom_sf"/>
</dbReference>